<evidence type="ECO:0000259" key="2">
    <source>
        <dbReference type="Pfam" id="PF02371"/>
    </source>
</evidence>
<organism evidence="4 5">
    <name type="scientific">Tetragenococcus koreensis</name>
    <dbReference type="NCBI Taxonomy" id="290335"/>
    <lineage>
        <taxon>Bacteria</taxon>
        <taxon>Bacillati</taxon>
        <taxon>Bacillota</taxon>
        <taxon>Bacilli</taxon>
        <taxon>Lactobacillales</taxon>
        <taxon>Enterococcaceae</taxon>
        <taxon>Tetragenococcus</taxon>
    </lineage>
</organism>
<dbReference type="InterPro" id="IPR002525">
    <property type="entry name" value="Transp_IS110-like_N"/>
</dbReference>
<dbReference type="GO" id="GO:0004803">
    <property type="term" value="F:transposase activity"/>
    <property type="evidence" value="ECO:0007669"/>
    <property type="project" value="InterPro"/>
</dbReference>
<dbReference type="PANTHER" id="PTHR33055">
    <property type="entry name" value="TRANSPOSASE FOR INSERTION SEQUENCE ELEMENT IS1111A"/>
    <property type="match status" value="1"/>
</dbReference>
<evidence type="ECO:0000313" key="4">
    <source>
        <dbReference type="EMBL" id="GEQ53450.1"/>
    </source>
</evidence>
<dbReference type="Pfam" id="PF02371">
    <property type="entry name" value="Transposase_20"/>
    <property type="match status" value="1"/>
</dbReference>
<dbReference type="InterPro" id="IPR003346">
    <property type="entry name" value="Transposase_20"/>
</dbReference>
<protein>
    <submittedName>
        <fullName evidence="4">Transposase</fullName>
    </submittedName>
</protein>
<gene>
    <name evidence="3" type="ORF">TK11N_02750</name>
    <name evidence="4" type="ORF">TK2N_02940</name>
</gene>
<evidence type="ECO:0000259" key="1">
    <source>
        <dbReference type="Pfam" id="PF01548"/>
    </source>
</evidence>
<dbReference type="RefSeq" id="WP_202583480.1">
    <property type="nucleotide sequence ID" value="NZ_BKBO01000003.1"/>
</dbReference>
<dbReference type="Proteomes" id="UP000886607">
    <property type="component" value="Unassembled WGS sequence"/>
</dbReference>
<evidence type="ECO:0000313" key="3">
    <source>
        <dbReference type="EMBL" id="GEQ48423.1"/>
    </source>
</evidence>
<feature type="domain" description="Transposase IS110-like N-terminal" evidence="1">
    <location>
        <begin position="7"/>
        <end position="156"/>
    </location>
</feature>
<dbReference type="EMBL" id="BKBQ01000003">
    <property type="protein sequence ID" value="GEQ53450.1"/>
    <property type="molecule type" value="Genomic_DNA"/>
</dbReference>
<dbReference type="NCBIfam" id="NF033542">
    <property type="entry name" value="transpos_IS110"/>
    <property type="match status" value="1"/>
</dbReference>
<sequence>MKSIIYIGMDVHKESYSLCALDDASGEILGRTRCAADVTLVEKFVTNVKKKSGGERAIQAGYEAGCLGYALRAQLVEKGIACDILAPTTMYSSAKNKRVKNDKMDAKMIALNLANGTYKSVYIPKKEDVEIKEYVRMLADFRAALTTVKQQIKALILRHGYRYEGKSSWTMAYMKWLRSLDLGDLLTETLEEYLLQYETLVDKIERFQARLETFSHQETYEQPVSQLKCFKGINTISAMTLQVEISDFTRFPNAKAFTSYLGLTPSEYSSGEKVNRNSITKQGNSTVRSTLVECAQALVKGKIGQKSKRVKQRQKGQASQVIAYADKAVERLQRKYHQMMYRGKPRNVVITAVARELACFIWGMETGNLE</sequence>
<name>A0AAN4RJI8_9ENTE</name>
<dbReference type="InterPro" id="IPR047650">
    <property type="entry name" value="Transpos_IS110"/>
</dbReference>
<dbReference type="Proteomes" id="UP000886597">
    <property type="component" value="Unassembled WGS sequence"/>
</dbReference>
<accession>A0AAN4RJI8</accession>
<feature type="domain" description="Transposase IS116/IS110/IS902 C-terminal" evidence="2">
    <location>
        <begin position="227"/>
        <end position="300"/>
    </location>
</feature>
<dbReference type="GO" id="GO:0003677">
    <property type="term" value="F:DNA binding"/>
    <property type="evidence" value="ECO:0007669"/>
    <property type="project" value="InterPro"/>
</dbReference>
<dbReference type="EMBL" id="BKBO01000003">
    <property type="protein sequence ID" value="GEQ48423.1"/>
    <property type="molecule type" value="Genomic_DNA"/>
</dbReference>
<proteinExistence type="predicted"/>
<dbReference type="PANTHER" id="PTHR33055:SF3">
    <property type="entry name" value="PUTATIVE TRANSPOSASE FOR IS117-RELATED"/>
    <property type="match status" value="1"/>
</dbReference>
<comment type="caution">
    <text evidence="4">The sequence shown here is derived from an EMBL/GenBank/DDBJ whole genome shotgun (WGS) entry which is preliminary data.</text>
</comment>
<dbReference type="Pfam" id="PF01548">
    <property type="entry name" value="DEDD_Tnp_IS110"/>
    <property type="match status" value="1"/>
</dbReference>
<dbReference type="AlphaFoldDB" id="A0AAN4RJI8"/>
<evidence type="ECO:0000313" key="5">
    <source>
        <dbReference type="Proteomes" id="UP000886597"/>
    </source>
</evidence>
<dbReference type="GO" id="GO:0006313">
    <property type="term" value="P:DNA transposition"/>
    <property type="evidence" value="ECO:0007669"/>
    <property type="project" value="InterPro"/>
</dbReference>
<reference evidence="4" key="1">
    <citation type="submission" date="2019-08" db="EMBL/GenBank/DDBJ databases">
        <authorList>
            <person name="Ishikawa M."/>
            <person name="Suzuki T."/>
            <person name="Matsutani M."/>
        </authorList>
    </citation>
    <scope>NUCLEOTIDE SEQUENCE</scope>
    <source>
        <strain evidence="4">7C1</strain>
        <strain evidence="3">8C4</strain>
    </source>
</reference>
<reference evidence="4" key="2">
    <citation type="journal article" date="2020" name="Int. Dairy J.">
        <title>Lactic acid bacterial diversity in Brie cheese focusing on salt concentration and pH of isolation medium and characterisation of halophilic and alkaliphilic lactic acid bacterial isolates.</title>
        <authorList>
            <person name="Unno R."/>
            <person name="Matsutani M."/>
            <person name="Suzuki T."/>
            <person name="Kodama K."/>
            <person name="Matsushita H."/>
            <person name="Yamasato K."/>
            <person name="Koizumi Y."/>
            <person name="Ishikawa M."/>
        </authorList>
    </citation>
    <scope>NUCLEOTIDE SEQUENCE</scope>
    <source>
        <strain evidence="4">7C1</strain>
        <strain evidence="3">8C4</strain>
    </source>
</reference>
<evidence type="ECO:0000313" key="6">
    <source>
        <dbReference type="Proteomes" id="UP000886607"/>
    </source>
</evidence>
<keyword evidence="6" id="KW-1185">Reference proteome</keyword>